<dbReference type="Gene3D" id="3.80.30.30">
    <property type="match status" value="1"/>
</dbReference>
<reference evidence="1" key="1">
    <citation type="submission" date="2019-08" db="EMBL/GenBank/DDBJ databases">
        <authorList>
            <person name="Kucharzyk K."/>
            <person name="Murdoch R.W."/>
            <person name="Higgins S."/>
            <person name="Loffler F."/>
        </authorList>
    </citation>
    <scope>NUCLEOTIDE SEQUENCE</scope>
</reference>
<gene>
    <name evidence="1" type="ORF">SDC9_140057</name>
</gene>
<dbReference type="EMBL" id="VSSQ01039798">
    <property type="protein sequence ID" value="MPM92921.1"/>
    <property type="molecule type" value="Genomic_DNA"/>
</dbReference>
<proteinExistence type="predicted"/>
<sequence>MILLPNWKQIYGELIDRLADELSSKVLQKGFIEIILMTYSFVQNAINMDAFPNAVQLYDREIMTGRGRGKYCYRNDIRGEAESFLREKLSQRLGTMPILYIS</sequence>
<organism evidence="1">
    <name type="scientific">bioreactor metagenome</name>
    <dbReference type="NCBI Taxonomy" id="1076179"/>
    <lineage>
        <taxon>unclassified sequences</taxon>
        <taxon>metagenomes</taxon>
        <taxon>ecological metagenomes</taxon>
    </lineage>
</organism>
<evidence type="ECO:0008006" key="2">
    <source>
        <dbReference type="Google" id="ProtNLM"/>
    </source>
</evidence>
<comment type="caution">
    <text evidence="1">The sequence shown here is derived from an EMBL/GenBank/DDBJ whole genome shotgun (WGS) entry which is preliminary data.</text>
</comment>
<accession>A0A645DUB9</accession>
<evidence type="ECO:0000313" key="1">
    <source>
        <dbReference type="EMBL" id="MPM92921.1"/>
    </source>
</evidence>
<dbReference type="AlphaFoldDB" id="A0A645DUB9"/>
<name>A0A645DUB9_9ZZZZ</name>
<protein>
    <recommendedName>
        <fullName evidence="2">Spore photoproduct lyase</fullName>
    </recommendedName>
</protein>